<dbReference type="Proteomes" id="UP000199155">
    <property type="component" value="Unassembled WGS sequence"/>
</dbReference>
<feature type="region of interest" description="Disordered" evidence="1">
    <location>
        <begin position="128"/>
        <end position="149"/>
    </location>
</feature>
<dbReference type="STRING" id="417292.SAMN05421806_1011121"/>
<dbReference type="AlphaFoldDB" id="A0A1G8UZ87"/>
<keyword evidence="3" id="KW-1185">Reference proteome</keyword>
<evidence type="ECO:0000313" key="3">
    <source>
        <dbReference type="Proteomes" id="UP000199155"/>
    </source>
</evidence>
<dbReference type="OrthoDB" id="4293512at2"/>
<dbReference type="RefSeq" id="WP_093607476.1">
    <property type="nucleotide sequence ID" value="NZ_FNFF01000001.1"/>
</dbReference>
<dbReference type="EMBL" id="FNFF01000001">
    <property type="protein sequence ID" value="SDJ58415.1"/>
    <property type="molecule type" value="Genomic_DNA"/>
</dbReference>
<organism evidence="2 3">
    <name type="scientific">Streptomyces indicus</name>
    <dbReference type="NCBI Taxonomy" id="417292"/>
    <lineage>
        <taxon>Bacteria</taxon>
        <taxon>Bacillati</taxon>
        <taxon>Actinomycetota</taxon>
        <taxon>Actinomycetes</taxon>
        <taxon>Kitasatosporales</taxon>
        <taxon>Streptomycetaceae</taxon>
        <taxon>Streptomyces</taxon>
    </lineage>
</organism>
<evidence type="ECO:0000313" key="2">
    <source>
        <dbReference type="EMBL" id="SDJ58415.1"/>
    </source>
</evidence>
<name>A0A1G8UZ87_9ACTN</name>
<feature type="compositionally biased region" description="Polar residues" evidence="1">
    <location>
        <begin position="136"/>
        <end position="149"/>
    </location>
</feature>
<gene>
    <name evidence="2" type="ORF">SAMN05421806_1011121</name>
</gene>
<accession>A0A1G8UZ87</accession>
<proteinExistence type="predicted"/>
<protein>
    <submittedName>
        <fullName evidence="2">Uncharacterized protein</fullName>
    </submittedName>
</protein>
<sequence>MQRQLEIAAELTARLGGGEGFHHVHWRSKLELALDCFICERTARTTVFELGAERALCSGSTSSGFPSHYTAARIAAFDVTSGDDRLALRAVVSFWWAPFTDARTGLRGAAPTLQPWVRLHLGYTCPDEPPTDPHPFTTQTNTLRPTSESCTHCERPVATSTRAPTIRLLD</sequence>
<reference evidence="2 3" key="1">
    <citation type="submission" date="2016-10" db="EMBL/GenBank/DDBJ databases">
        <authorList>
            <person name="de Groot N.N."/>
        </authorList>
    </citation>
    <scope>NUCLEOTIDE SEQUENCE [LARGE SCALE GENOMIC DNA]</scope>
    <source>
        <strain evidence="2 3">CGMCC 4.5727</strain>
    </source>
</reference>
<evidence type="ECO:0000256" key="1">
    <source>
        <dbReference type="SAM" id="MobiDB-lite"/>
    </source>
</evidence>